<feature type="transmembrane region" description="Helical" evidence="2">
    <location>
        <begin position="114"/>
        <end position="132"/>
    </location>
</feature>
<proteinExistence type="predicted"/>
<feature type="region of interest" description="Disordered" evidence="1">
    <location>
        <begin position="1"/>
        <end position="20"/>
    </location>
</feature>
<dbReference type="InterPro" id="IPR007165">
    <property type="entry name" value="Phage_holin_4_2"/>
</dbReference>
<keyword evidence="2" id="KW-0812">Transmembrane</keyword>
<keyword evidence="4" id="KW-1185">Reference proteome</keyword>
<keyword evidence="2" id="KW-1133">Transmembrane helix</keyword>
<evidence type="ECO:0000256" key="2">
    <source>
        <dbReference type="SAM" id="Phobius"/>
    </source>
</evidence>
<sequence length="137" mass="14371">MADENKVTRGDTNTGGGPGGGITGLAEQGWLAHIIRFIVAAIVLMVVSYITPGFTRLSFWHALLAAVLIAAIGFGLETLFGRRISPYARGGVGFVVSAVIFYLLQFIIPGLRVTVLGALIAAAIVGIIDMFVPTGVR</sequence>
<evidence type="ECO:0000256" key="1">
    <source>
        <dbReference type="SAM" id="MobiDB-lite"/>
    </source>
</evidence>
<evidence type="ECO:0000313" key="4">
    <source>
        <dbReference type="Proteomes" id="UP000046155"/>
    </source>
</evidence>
<dbReference type="Pfam" id="PF04020">
    <property type="entry name" value="Phage_holin_4_2"/>
    <property type="match status" value="1"/>
</dbReference>
<dbReference type="Proteomes" id="UP000046155">
    <property type="component" value="Unassembled WGS sequence"/>
</dbReference>
<gene>
    <name evidence="3" type="ORF">SSCH_1180003</name>
</gene>
<name>A0A0B7MI54_9FIRM</name>
<dbReference type="RefSeq" id="WP_084710849.1">
    <property type="nucleotide sequence ID" value="NZ_CDRZ01000022.1"/>
</dbReference>
<accession>A0A0B7MI54</accession>
<dbReference type="EMBL" id="CDRZ01000022">
    <property type="protein sequence ID" value="CEO87671.1"/>
    <property type="molecule type" value="Genomic_DNA"/>
</dbReference>
<dbReference type="AlphaFoldDB" id="A0A0B7MI54"/>
<organism evidence="3 4">
    <name type="scientific">Syntrophaceticus schinkii</name>
    <dbReference type="NCBI Taxonomy" id="499207"/>
    <lineage>
        <taxon>Bacteria</taxon>
        <taxon>Bacillati</taxon>
        <taxon>Bacillota</taxon>
        <taxon>Clostridia</taxon>
        <taxon>Thermoanaerobacterales</taxon>
        <taxon>Thermoanaerobacterales Family III. Incertae Sedis</taxon>
        <taxon>Syntrophaceticus</taxon>
    </lineage>
</organism>
<evidence type="ECO:0000313" key="3">
    <source>
        <dbReference type="EMBL" id="CEO87671.1"/>
    </source>
</evidence>
<evidence type="ECO:0008006" key="5">
    <source>
        <dbReference type="Google" id="ProtNLM"/>
    </source>
</evidence>
<reference evidence="4" key="1">
    <citation type="submission" date="2015-01" db="EMBL/GenBank/DDBJ databases">
        <authorList>
            <person name="Manzoor Shahid"/>
            <person name="Zubair Saima"/>
        </authorList>
    </citation>
    <scope>NUCLEOTIDE SEQUENCE [LARGE SCALE GENOMIC DNA]</scope>
    <source>
        <strain evidence="4">Sp3</strain>
    </source>
</reference>
<protein>
    <recommendedName>
        <fullName evidence="5">Phage holin family protein</fullName>
    </recommendedName>
</protein>
<keyword evidence="2" id="KW-0472">Membrane</keyword>
<feature type="transmembrane region" description="Helical" evidence="2">
    <location>
        <begin position="30"/>
        <end position="51"/>
    </location>
</feature>
<feature type="transmembrane region" description="Helical" evidence="2">
    <location>
        <begin position="57"/>
        <end position="80"/>
    </location>
</feature>
<feature type="transmembrane region" description="Helical" evidence="2">
    <location>
        <begin position="87"/>
        <end position="108"/>
    </location>
</feature>